<accession>A0A4S4AZG5</accession>
<dbReference type="CDD" id="cd03214">
    <property type="entry name" value="ABC_Iron-Siderophores_B12_Hemin"/>
    <property type="match status" value="1"/>
</dbReference>
<comment type="caution">
    <text evidence="5">The sequence shown here is derived from an EMBL/GenBank/DDBJ whole genome shotgun (WGS) entry which is preliminary data.</text>
</comment>
<evidence type="ECO:0000256" key="2">
    <source>
        <dbReference type="ARBA" id="ARBA00022741"/>
    </source>
</evidence>
<protein>
    <submittedName>
        <fullName evidence="5">ABC transporter ATP-binding protein</fullName>
    </submittedName>
</protein>
<dbReference type="InterPro" id="IPR017871">
    <property type="entry name" value="ABC_transporter-like_CS"/>
</dbReference>
<dbReference type="SUPFAM" id="SSF52540">
    <property type="entry name" value="P-loop containing nucleoside triphosphate hydrolases"/>
    <property type="match status" value="1"/>
</dbReference>
<dbReference type="Proteomes" id="UP000308430">
    <property type="component" value="Unassembled WGS sequence"/>
</dbReference>
<dbReference type="Pfam" id="PF00005">
    <property type="entry name" value="ABC_tran"/>
    <property type="match status" value="1"/>
</dbReference>
<keyword evidence="6" id="KW-1185">Reference proteome</keyword>
<dbReference type="PROSITE" id="PS50893">
    <property type="entry name" value="ABC_TRANSPORTER_2"/>
    <property type="match status" value="1"/>
</dbReference>
<dbReference type="EMBL" id="SSOC01000003">
    <property type="protein sequence ID" value="THF65426.1"/>
    <property type="molecule type" value="Genomic_DNA"/>
</dbReference>
<dbReference type="PROSITE" id="PS00211">
    <property type="entry name" value="ABC_TRANSPORTER_1"/>
    <property type="match status" value="1"/>
</dbReference>
<feature type="domain" description="ABC transporter" evidence="4">
    <location>
        <begin position="10"/>
        <end position="241"/>
    </location>
</feature>
<evidence type="ECO:0000313" key="6">
    <source>
        <dbReference type="Proteomes" id="UP000308430"/>
    </source>
</evidence>
<keyword evidence="3 5" id="KW-0067">ATP-binding</keyword>
<dbReference type="PANTHER" id="PTHR42794:SF2">
    <property type="entry name" value="ABC TRANSPORTER ATP-BINDING PROTEIN"/>
    <property type="match status" value="1"/>
</dbReference>
<dbReference type="PANTHER" id="PTHR42794">
    <property type="entry name" value="HEMIN IMPORT ATP-BINDING PROTEIN HMUV"/>
    <property type="match status" value="1"/>
</dbReference>
<dbReference type="SMART" id="SM00382">
    <property type="entry name" value="AAA"/>
    <property type="match status" value="1"/>
</dbReference>
<dbReference type="InterPro" id="IPR003439">
    <property type="entry name" value="ABC_transporter-like_ATP-bd"/>
</dbReference>
<evidence type="ECO:0000256" key="3">
    <source>
        <dbReference type="ARBA" id="ARBA00022840"/>
    </source>
</evidence>
<keyword evidence="1" id="KW-0472">Membrane</keyword>
<dbReference type="RefSeq" id="WP_136347632.1">
    <property type="nucleotide sequence ID" value="NZ_SSOC01000003.1"/>
</dbReference>
<evidence type="ECO:0000259" key="4">
    <source>
        <dbReference type="PROSITE" id="PS50893"/>
    </source>
</evidence>
<dbReference type="GO" id="GO:0016887">
    <property type="term" value="F:ATP hydrolysis activity"/>
    <property type="evidence" value="ECO:0007669"/>
    <property type="project" value="InterPro"/>
</dbReference>
<reference evidence="5 6" key="1">
    <citation type="submission" date="2019-04" db="EMBL/GenBank/DDBJ databases">
        <title>Azoarcus nasutitermitis sp. nov. isolated from termite nest.</title>
        <authorList>
            <person name="Lin S.-Y."/>
            <person name="Hameed A."/>
            <person name="Hsu Y.-H."/>
            <person name="Young C.-C."/>
        </authorList>
    </citation>
    <scope>NUCLEOTIDE SEQUENCE [LARGE SCALE GENOMIC DNA]</scope>
    <source>
        <strain evidence="5 6">CC-YHH838</strain>
    </source>
</reference>
<keyword evidence="1" id="KW-1003">Cell membrane</keyword>
<dbReference type="InterPro" id="IPR003593">
    <property type="entry name" value="AAA+_ATPase"/>
</dbReference>
<evidence type="ECO:0000256" key="1">
    <source>
        <dbReference type="ARBA" id="ARBA00022475"/>
    </source>
</evidence>
<organism evidence="5 6">
    <name type="scientific">Pseudothauera nasutitermitis</name>
    <dbReference type="NCBI Taxonomy" id="2565930"/>
    <lineage>
        <taxon>Bacteria</taxon>
        <taxon>Pseudomonadati</taxon>
        <taxon>Pseudomonadota</taxon>
        <taxon>Betaproteobacteria</taxon>
        <taxon>Rhodocyclales</taxon>
        <taxon>Zoogloeaceae</taxon>
        <taxon>Pseudothauera</taxon>
    </lineage>
</organism>
<dbReference type="Gene3D" id="3.40.50.300">
    <property type="entry name" value="P-loop containing nucleotide triphosphate hydrolases"/>
    <property type="match status" value="1"/>
</dbReference>
<name>A0A4S4AZG5_9RHOO</name>
<proteinExistence type="predicted"/>
<dbReference type="GO" id="GO:0005524">
    <property type="term" value="F:ATP binding"/>
    <property type="evidence" value="ECO:0007669"/>
    <property type="project" value="UniProtKB-KW"/>
</dbReference>
<gene>
    <name evidence="5" type="ORF">E6C76_07445</name>
</gene>
<dbReference type="InterPro" id="IPR027417">
    <property type="entry name" value="P-loop_NTPase"/>
</dbReference>
<keyword evidence="2" id="KW-0547">Nucleotide-binding</keyword>
<evidence type="ECO:0000313" key="5">
    <source>
        <dbReference type="EMBL" id="THF65426.1"/>
    </source>
</evidence>
<dbReference type="AlphaFoldDB" id="A0A4S4AZG5"/>
<dbReference type="OrthoDB" id="5296765at2"/>
<sequence length="266" mass="28694">MNPSHSGPALEIQHLTVSYRNRAVLSDLSLPPLLPGQLVALVGPNATGKSTLLRALAQLVPASGQIRWDGQDLLALSSAALARTIGYMPQSLPETAALNVLEVTLTAMQAQNLPASAEQLAAMAVLERLGIDDLALRRLDQLSGGQRQVAALAQAIARDSPILLLDEPTSALDLRHQWRVMNTVRRLADDGHLVIAVLHDLALAAQWADRILVLDRGRLHACGTPQTAITPDMLRTVYRVDARVQRCERGRTVVLIDGPAEETPRA</sequence>